<evidence type="ECO:0000256" key="7">
    <source>
        <dbReference type="SAM" id="MobiDB-lite"/>
    </source>
</evidence>
<evidence type="ECO:0000259" key="8">
    <source>
        <dbReference type="Pfam" id="PF00082"/>
    </source>
</evidence>
<sequence>MALQLINGNYSYVPVVELAEVRNLIDTKDRKWALVRSIAKQPDFVRSTESYVVYLGGHSHGRAGAALASCRERARRSHYALLGSVLRSEARARDAIFYSYTRYINGFAATLEEDEAAEVSRHPRVVSVFPNRGHPLHTTRSWEFLGMEEEGGRVRPGSIWAKAKFSEGVVIGNLDTGVWPEAGSFRDDGMGPAPAGWRGICQDQQASDDAQVRCNRKLIGARFFNKGYLATGANLFGYGNGTAKGGAPRAHAAAYKVCWRPVNGSECFDADIIAAFDAAIHDGVHVLSVSLGGSPADYFRDGVAIGLFHAARHGVTVVCSVGNSGPAAGTVSNTAPWLLTVGASTMDRESPRTWSSTTTSGSKSGQNLSPTRLPGNKYYKLISSEEAKGANATVTQAKLCIKGSLDKAKVKGKIVVCIRGKNARVEKDADAHVLPATHITYADGVKLLAYLNSTRSASGYITVPYTALDTKPAPFMAAFSSQGPNTVTPQILKPDITAPGVSILAAFTGQAGPTGLAFDDRRVLFNAESGTSMSCPHVAGIAGLLKALHPDWSPAAIKSAIMTTARVRDNMRKPMSNSSFLRATPFGYGAGHVQPNRAADPGLVYDANATDYLGFLCALGYNSSVIATFMAGAGDGHGHAAHACPARAPRPEDLNYPSVAVPHLSPTGAVHTVTRRVRNVGPGAAAYDARVHAPRGLAVDVRPRRLEFAAAGEEKQFAVTFRAREGFFLPGEYVFGRLVWSDGRGRHRVRSPLVVRVVDSKKKPISIA</sequence>
<evidence type="ECO:0000259" key="10">
    <source>
        <dbReference type="Pfam" id="PF17766"/>
    </source>
</evidence>
<keyword evidence="4" id="KW-0378">Hydrolase</keyword>
<dbReference type="GO" id="GO:0004252">
    <property type="term" value="F:serine-type endopeptidase activity"/>
    <property type="evidence" value="ECO:0007669"/>
    <property type="project" value="InterPro"/>
</dbReference>
<dbReference type="EMBL" id="CAJGYO010000003">
    <property type="protein sequence ID" value="CAD6218784.1"/>
    <property type="molecule type" value="Genomic_DNA"/>
</dbReference>
<protein>
    <recommendedName>
        <fullName evidence="13">Subtilisin-like protease SBT5.3</fullName>
    </recommendedName>
</protein>
<dbReference type="InterPro" id="IPR015500">
    <property type="entry name" value="Peptidase_S8_subtilisin-rel"/>
</dbReference>
<comment type="caution">
    <text evidence="6">Lacks conserved residue(s) required for the propagation of feature annotation.</text>
</comment>
<dbReference type="FunFam" id="3.30.70.80:FF:000002">
    <property type="entry name" value="Subtilisin-like protease SBT5.3"/>
    <property type="match status" value="1"/>
</dbReference>
<comment type="similarity">
    <text evidence="1 6">Belongs to the peptidase S8 family.</text>
</comment>
<keyword evidence="2" id="KW-0645">Protease</keyword>
<keyword evidence="5" id="KW-0720">Serine protease</keyword>
<feature type="compositionally biased region" description="Low complexity" evidence="7">
    <location>
        <begin position="352"/>
        <end position="364"/>
    </location>
</feature>
<dbReference type="CDD" id="cd02120">
    <property type="entry name" value="PA_subtilisin_like"/>
    <property type="match status" value="1"/>
</dbReference>
<dbReference type="Gene3D" id="3.40.50.200">
    <property type="entry name" value="Peptidase S8/S53 domain"/>
    <property type="match status" value="1"/>
</dbReference>
<dbReference type="AlphaFoldDB" id="A0A811N624"/>
<dbReference type="InterPro" id="IPR037045">
    <property type="entry name" value="S8pro/Inhibitor_I9_sf"/>
</dbReference>
<dbReference type="Gene3D" id="2.60.40.2310">
    <property type="match status" value="1"/>
</dbReference>
<dbReference type="CDD" id="cd04852">
    <property type="entry name" value="Peptidases_S8_3"/>
    <property type="match status" value="1"/>
</dbReference>
<dbReference type="InterPro" id="IPR036852">
    <property type="entry name" value="Peptidase_S8/S53_dom_sf"/>
</dbReference>
<dbReference type="InterPro" id="IPR041469">
    <property type="entry name" value="Subtilisin-like_FN3"/>
</dbReference>
<evidence type="ECO:0000313" key="12">
    <source>
        <dbReference type="Proteomes" id="UP000604825"/>
    </source>
</evidence>
<dbReference type="Gene3D" id="3.50.30.30">
    <property type="match status" value="1"/>
</dbReference>
<dbReference type="PANTHER" id="PTHR10795">
    <property type="entry name" value="PROPROTEIN CONVERTASE SUBTILISIN/KEXIN"/>
    <property type="match status" value="1"/>
</dbReference>
<dbReference type="Pfam" id="PF05922">
    <property type="entry name" value="Inhibitor_I9"/>
    <property type="match status" value="1"/>
</dbReference>
<dbReference type="InterPro" id="IPR000209">
    <property type="entry name" value="Peptidase_S8/S53_dom"/>
</dbReference>
<keyword evidence="3" id="KW-0732">Signal</keyword>
<organism evidence="11 12">
    <name type="scientific">Miscanthus lutarioriparius</name>
    <dbReference type="NCBI Taxonomy" id="422564"/>
    <lineage>
        <taxon>Eukaryota</taxon>
        <taxon>Viridiplantae</taxon>
        <taxon>Streptophyta</taxon>
        <taxon>Embryophyta</taxon>
        <taxon>Tracheophyta</taxon>
        <taxon>Spermatophyta</taxon>
        <taxon>Magnoliopsida</taxon>
        <taxon>Liliopsida</taxon>
        <taxon>Poales</taxon>
        <taxon>Poaceae</taxon>
        <taxon>PACMAD clade</taxon>
        <taxon>Panicoideae</taxon>
        <taxon>Andropogonodae</taxon>
        <taxon>Andropogoneae</taxon>
        <taxon>Saccharinae</taxon>
        <taxon>Miscanthus</taxon>
    </lineage>
</organism>
<accession>A0A811N624</accession>
<name>A0A811N624_9POAL</name>
<dbReference type="Pfam" id="PF17766">
    <property type="entry name" value="fn3_6"/>
    <property type="match status" value="1"/>
</dbReference>
<comment type="caution">
    <text evidence="11">The sequence shown here is derived from an EMBL/GenBank/DDBJ whole genome shotgun (WGS) entry which is preliminary data.</text>
</comment>
<feature type="domain" description="Inhibitor I9" evidence="9">
    <location>
        <begin position="50"/>
        <end position="133"/>
    </location>
</feature>
<feature type="region of interest" description="Disordered" evidence="7">
    <location>
        <begin position="346"/>
        <end position="372"/>
    </location>
</feature>
<dbReference type="SUPFAM" id="SSF52743">
    <property type="entry name" value="Subtilisin-like"/>
    <property type="match status" value="1"/>
</dbReference>
<dbReference type="InterPro" id="IPR034197">
    <property type="entry name" value="Peptidases_S8_3"/>
</dbReference>
<dbReference type="Pfam" id="PF00082">
    <property type="entry name" value="Peptidase_S8"/>
    <property type="match status" value="1"/>
</dbReference>
<dbReference type="PRINTS" id="PR00723">
    <property type="entry name" value="SUBTILISIN"/>
</dbReference>
<evidence type="ECO:0000256" key="1">
    <source>
        <dbReference type="ARBA" id="ARBA00011073"/>
    </source>
</evidence>
<evidence type="ECO:0000313" key="11">
    <source>
        <dbReference type="EMBL" id="CAD6218784.1"/>
    </source>
</evidence>
<dbReference type="PROSITE" id="PS51892">
    <property type="entry name" value="SUBTILASE"/>
    <property type="match status" value="1"/>
</dbReference>
<dbReference type="PROSITE" id="PS00138">
    <property type="entry name" value="SUBTILASE_SER"/>
    <property type="match status" value="1"/>
</dbReference>
<dbReference type="GO" id="GO:0006508">
    <property type="term" value="P:proteolysis"/>
    <property type="evidence" value="ECO:0007669"/>
    <property type="project" value="UniProtKB-KW"/>
</dbReference>
<evidence type="ECO:0000256" key="5">
    <source>
        <dbReference type="ARBA" id="ARBA00022825"/>
    </source>
</evidence>
<evidence type="ECO:0008006" key="13">
    <source>
        <dbReference type="Google" id="ProtNLM"/>
    </source>
</evidence>
<evidence type="ECO:0000259" key="9">
    <source>
        <dbReference type="Pfam" id="PF05922"/>
    </source>
</evidence>
<gene>
    <name evidence="11" type="ORF">NCGR_LOCUS12635</name>
</gene>
<dbReference type="Gene3D" id="3.30.70.80">
    <property type="entry name" value="Peptidase S8 propeptide/proteinase inhibitor I9"/>
    <property type="match status" value="1"/>
</dbReference>
<dbReference type="InterPro" id="IPR045051">
    <property type="entry name" value="SBT"/>
</dbReference>
<evidence type="ECO:0000256" key="2">
    <source>
        <dbReference type="ARBA" id="ARBA00022670"/>
    </source>
</evidence>
<dbReference type="Proteomes" id="UP000604825">
    <property type="component" value="Unassembled WGS sequence"/>
</dbReference>
<feature type="domain" description="Peptidase S8/S53" evidence="8">
    <location>
        <begin position="167"/>
        <end position="575"/>
    </location>
</feature>
<evidence type="ECO:0000256" key="3">
    <source>
        <dbReference type="ARBA" id="ARBA00022729"/>
    </source>
</evidence>
<feature type="domain" description="Subtilisin-like protease fibronectin type-III" evidence="10">
    <location>
        <begin position="653"/>
        <end position="755"/>
    </location>
</feature>
<keyword evidence="12" id="KW-1185">Reference proteome</keyword>
<dbReference type="InterPro" id="IPR023828">
    <property type="entry name" value="Peptidase_S8_Ser-AS"/>
</dbReference>
<evidence type="ECO:0000256" key="4">
    <source>
        <dbReference type="ARBA" id="ARBA00022801"/>
    </source>
</evidence>
<dbReference type="OrthoDB" id="206201at2759"/>
<dbReference type="InterPro" id="IPR010259">
    <property type="entry name" value="S8pro/Inhibitor_I9"/>
</dbReference>
<reference evidence="11" key="1">
    <citation type="submission" date="2020-10" db="EMBL/GenBank/DDBJ databases">
        <authorList>
            <person name="Han B."/>
            <person name="Lu T."/>
            <person name="Zhao Q."/>
            <person name="Huang X."/>
            <person name="Zhao Y."/>
        </authorList>
    </citation>
    <scope>NUCLEOTIDE SEQUENCE</scope>
</reference>
<proteinExistence type="inferred from homology"/>
<evidence type="ECO:0000256" key="6">
    <source>
        <dbReference type="PROSITE-ProRule" id="PRU01240"/>
    </source>
</evidence>